<keyword evidence="2 6" id="KW-0808">Transferase</keyword>
<gene>
    <name evidence="13" type="primary">ppk1</name>
    <name evidence="6" type="synonym">ppk</name>
    <name evidence="13" type="ORF">MAF45_07970</name>
</gene>
<dbReference type="NCBIfam" id="NF003921">
    <property type="entry name" value="PRK05443.2-2"/>
    <property type="match status" value="1"/>
</dbReference>
<dbReference type="PANTHER" id="PTHR30218:SF0">
    <property type="entry name" value="POLYPHOSPHATE KINASE"/>
    <property type="match status" value="1"/>
</dbReference>
<evidence type="ECO:0000256" key="8">
    <source>
        <dbReference type="SAM" id="MobiDB-lite"/>
    </source>
</evidence>
<dbReference type="Gene3D" id="1.20.58.310">
    <property type="entry name" value="Polyphosphate kinase N-terminal domain"/>
    <property type="match status" value="1"/>
</dbReference>
<dbReference type="Gene3D" id="3.30.870.10">
    <property type="entry name" value="Endonuclease Chain A"/>
    <property type="match status" value="2"/>
</dbReference>
<dbReference type="NCBIfam" id="NF003917">
    <property type="entry name" value="PRK05443.1-1"/>
    <property type="match status" value="1"/>
</dbReference>
<dbReference type="EMBL" id="JAKNCT010000009">
    <property type="protein sequence ID" value="MCG5031374.1"/>
    <property type="molecule type" value="Genomic_DNA"/>
</dbReference>
<evidence type="ECO:0000259" key="11">
    <source>
        <dbReference type="Pfam" id="PF13090"/>
    </source>
</evidence>
<comment type="similarity">
    <text evidence="6 7">Belongs to the polyphosphate kinase 1 (PPK1) family.</text>
</comment>
<dbReference type="InterPro" id="IPR024953">
    <property type="entry name" value="PP_kinase_middle"/>
</dbReference>
<comment type="cofactor">
    <cofactor evidence="6">
        <name>Mg(2+)</name>
        <dbReference type="ChEBI" id="CHEBI:18420"/>
    </cofactor>
</comment>
<sequence>MENKSSSRVAADKNASASPKTAPRRAKRTVRASGKAAGAKKDLPLTSPSLYTNRELSWLSFNRRVLETALEEDRPLLDQVKFLSIFYTNLDEFFMVRVSNIFKQYQTGASTLGPDKMSPAKQLAEIRKLTMEQVEAAASHWINKLQPALAEAGVRVVEYSDLDPEQQKYLLNRFKNDIYPILTPQAIDPGHPFPKISNLSINFLIEVADSNDVRHYARLRVPHNIPRFYFVPRNPSLDEPQMSGSFDKSVDIVQTEKIIGEFLPLLFPGYKVTAKGMFRITRNTDVEIEEDEADDLLEAVRDSVLRRRFGGVVRLETEYRIPAKLTSFLVSKLHLLPSQIYTVKGPMAFSGFMQLNDLNIPALKDTPYYASYNPATQPVEELFENIAREDILLYHPYQTFTSVVDFVQQAARDPKVLGIKMTLYRVGNNSPIVKALMDARMAGKQVTAVVELKARFDEERNINWAEEMEHQNVNVVYGFVGLKVHAKLCLVIRREDSGIRTYVHIGTGNYNPGSAKNYTDLGLLTADPAICSDVTDLFNVMTGYAKRTSYNRLLVSPTSMRSGLERSIRAEIERHRREGNGRIVIKCNQLVDADMIKLLYEASIAGVKVDCLVRGICCLKPGIPGVSENITVRAILGKFLEHARVYWFGPLEDTEKSFCYIGSADMMGRNLDRRIEVVTPILDGRLKKRLAEEVLQLQLADNQRTWLLEKDTYTRIVKKPPEKSVNAQEEMIRRYGE</sequence>
<dbReference type="Pfam" id="PF13089">
    <property type="entry name" value="PP_kinase_N"/>
    <property type="match status" value="1"/>
</dbReference>
<feature type="region of interest" description="Disordered" evidence="8">
    <location>
        <begin position="1"/>
        <end position="44"/>
    </location>
</feature>
<dbReference type="Pfam" id="PF13090">
    <property type="entry name" value="PP_kinase_C"/>
    <property type="match status" value="1"/>
</dbReference>
<organism evidence="13 14">
    <name type="scientific">Mesosutterella porci</name>
    <dbReference type="NCBI Taxonomy" id="2915351"/>
    <lineage>
        <taxon>Bacteria</taxon>
        <taxon>Pseudomonadati</taxon>
        <taxon>Pseudomonadota</taxon>
        <taxon>Betaproteobacteria</taxon>
        <taxon>Burkholderiales</taxon>
        <taxon>Sutterellaceae</taxon>
        <taxon>Mesosutterella</taxon>
    </lineage>
</organism>
<dbReference type="SUPFAM" id="SSF143724">
    <property type="entry name" value="PHP14-like"/>
    <property type="match status" value="1"/>
</dbReference>
<protein>
    <recommendedName>
        <fullName evidence="6 7">Polyphosphate kinase</fullName>
        <ecNumber evidence="6 7">2.7.4.1</ecNumber>
    </recommendedName>
    <alternativeName>
        <fullName evidence="6">ATP-polyphosphate phosphotransferase</fullName>
    </alternativeName>
    <alternativeName>
        <fullName evidence="6">Polyphosphoric acid kinase</fullName>
    </alternativeName>
</protein>
<keyword evidence="6" id="KW-0479">Metal-binding</keyword>
<dbReference type="GO" id="GO:0008976">
    <property type="term" value="F:polyphosphate kinase activity"/>
    <property type="evidence" value="ECO:0007669"/>
    <property type="project" value="UniProtKB-EC"/>
</dbReference>
<dbReference type="Pfam" id="PF17941">
    <property type="entry name" value="PP_kinase_C_1"/>
    <property type="match status" value="1"/>
</dbReference>
<dbReference type="HAMAP" id="MF_00347">
    <property type="entry name" value="Polyphosphate_kinase"/>
    <property type="match status" value="1"/>
</dbReference>
<name>A0ABS9MRY2_9BURK</name>
<evidence type="ECO:0000259" key="10">
    <source>
        <dbReference type="Pfam" id="PF13089"/>
    </source>
</evidence>
<dbReference type="InterPro" id="IPR025198">
    <property type="entry name" value="PPK_N_dom"/>
</dbReference>
<dbReference type="SUPFAM" id="SSF140356">
    <property type="entry name" value="PPK N-terminal domain-like"/>
    <property type="match status" value="1"/>
</dbReference>
<dbReference type="InterPro" id="IPR003414">
    <property type="entry name" value="PP_kinase"/>
</dbReference>
<reference evidence="13 14" key="1">
    <citation type="submission" date="2022-02" db="EMBL/GenBank/DDBJ databases">
        <title>Mesosutterella porci, a novel member of the family Sutterellaceae from pig feces.</title>
        <authorList>
            <person name="Wylensek D."/>
            <person name="Clavel T."/>
        </authorList>
    </citation>
    <scope>NUCLEOTIDE SEQUENCE [LARGE SCALE GENOMIC DNA]</scope>
    <source>
        <strain evidence="14">oilRF-744-wt-GAM-9</strain>
    </source>
</reference>
<dbReference type="Gene3D" id="3.30.1840.10">
    <property type="entry name" value="Polyphosphate kinase middle domain"/>
    <property type="match status" value="1"/>
</dbReference>
<keyword evidence="3 6" id="KW-0547">Nucleotide-binding</keyword>
<evidence type="ECO:0000256" key="6">
    <source>
        <dbReference type="HAMAP-Rule" id="MF_00347"/>
    </source>
</evidence>
<dbReference type="InterPro" id="IPR025200">
    <property type="entry name" value="PPK_C_dom2"/>
</dbReference>
<comment type="caution">
    <text evidence="13">The sequence shown here is derived from an EMBL/GenBank/DDBJ whole genome shotgun (WGS) entry which is preliminary data.</text>
</comment>
<keyword evidence="5 6" id="KW-0067">ATP-binding</keyword>
<dbReference type="Proteomes" id="UP001297600">
    <property type="component" value="Unassembled WGS sequence"/>
</dbReference>
<accession>A0ABS9MRY2</accession>
<dbReference type="Pfam" id="PF02503">
    <property type="entry name" value="PP_kinase"/>
    <property type="match status" value="1"/>
</dbReference>
<evidence type="ECO:0000256" key="5">
    <source>
        <dbReference type="ARBA" id="ARBA00022840"/>
    </source>
</evidence>
<dbReference type="NCBIfam" id="NF003918">
    <property type="entry name" value="PRK05443.1-2"/>
    <property type="match status" value="1"/>
</dbReference>
<evidence type="ECO:0000256" key="7">
    <source>
        <dbReference type="RuleBase" id="RU003800"/>
    </source>
</evidence>
<evidence type="ECO:0000256" key="2">
    <source>
        <dbReference type="ARBA" id="ARBA00022679"/>
    </source>
</evidence>
<keyword evidence="4 6" id="KW-0418">Kinase</keyword>
<feature type="binding site" evidence="6">
    <location>
        <position position="518"/>
    </location>
    <ligand>
        <name>ATP</name>
        <dbReference type="ChEBI" id="CHEBI:30616"/>
    </ligand>
</feature>
<feature type="domain" description="Polyphosphate kinase C-terminal" evidence="12">
    <location>
        <begin position="382"/>
        <end position="546"/>
    </location>
</feature>
<dbReference type="RefSeq" id="WP_237979108.1">
    <property type="nucleotide sequence ID" value="NZ_JAKNCT010000009.1"/>
</dbReference>
<dbReference type="SUPFAM" id="SSF56024">
    <property type="entry name" value="Phospholipase D/nuclease"/>
    <property type="match status" value="2"/>
</dbReference>
<comment type="catalytic activity">
    <reaction evidence="6 7">
        <text>[phosphate](n) + ATP = [phosphate](n+1) + ADP</text>
        <dbReference type="Rhea" id="RHEA:19573"/>
        <dbReference type="Rhea" id="RHEA-COMP:9859"/>
        <dbReference type="Rhea" id="RHEA-COMP:14280"/>
        <dbReference type="ChEBI" id="CHEBI:16838"/>
        <dbReference type="ChEBI" id="CHEBI:30616"/>
        <dbReference type="ChEBI" id="CHEBI:456216"/>
        <dbReference type="EC" id="2.7.4.1"/>
    </reaction>
</comment>
<dbReference type="InterPro" id="IPR036832">
    <property type="entry name" value="PPK_N_dom_sf"/>
</dbReference>
<dbReference type="EC" id="2.7.4.1" evidence="6 7"/>
<keyword evidence="1 6" id="KW-0597">Phosphoprotein</keyword>
<dbReference type="InterPro" id="IPR041108">
    <property type="entry name" value="PP_kinase_C_1"/>
</dbReference>
<evidence type="ECO:0000256" key="4">
    <source>
        <dbReference type="ARBA" id="ARBA00022777"/>
    </source>
</evidence>
<comment type="function">
    <text evidence="6 7">Catalyzes the reversible transfer of the terminal phosphate of ATP to form a long-chain polyphosphate (polyP).</text>
</comment>
<comment type="PTM">
    <text evidence="6 7">An intermediate of this reaction is the autophosphorylated ppk in which a phosphate is covalently linked to a histidine residue through a N-P bond.</text>
</comment>
<keyword evidence="6" id="KW-0460">Magnesium</keyword>
<proteinExistence type="inferred from homology"/>
<feature type="binding site" evidence="6">
    <location>
        <position position="455"/>
    </location>
    <ligand>
        <name>Mg(2+)</name>
        <dbReference type="ChEBI" id="CHEBI:18420"/>
    </ligand>
</feature>
<dbReference type="PANTHER" id="PTHR30218">
    <property type="entry name" value="POLYPHOSPHATE KINASE"/>
    <property type="match status" value="1"/>
</dbReference>
<dbReference type="PIRSF" id="PIRSF015589">
    <property type="entry name" value="PP_kinase"/>
    <property type="match status" value="1"/>
</dbReference>
<evidence type="ECO:0000259" key="9">
    <source>
        <dbReference type="Pfam" id="PF02503"/>
    </source>
</evidence>
<feature type="binding site" evidence="6">
    <location>
        <position position="642"/>
    </location>
    <ligand>
        <name>ATP</name>
        <dbReference type="ChEBI" id="CHEBI:30616"/>
    </ligand>
</feature>
<evidence type="ECO:0000256" key="3">
    <source>
        <dbReference type="ARBA" id="ARBA00022741"/>
    </source>
</evidence>
<evidence type="ECO:0000313" key="14">
    <source>
        <dbReference type="Proteomes" id="UP001297600"/>
    </source>
</evidence>
<dbReference type="NCBIfam" id="TIGR03705">
    <property type="entry name" value="poly_P_kin"/>
    <property type="match status" value="1"/>
</dbReference>
<feature type="domain" description="Polyphosphate kinase middle" evidence="9">
    <location>
        <begin position="165"/>
        <end position="355"/>
    </location>
</feature>
<dbReference type="CDD" id="cd09165">
    <property type="entry name" value="PLDc_PaPPK1_C1_like"/>
    <property type="match status" value="1"/>
</dbReference>
<evidence type="ECO:0000259" key="12">
    <source>
        <dbReference type="Pfam" id="PF17941"/>
    </source>
</evidence>
<dbReference type="InterPro" id="IPR036830">
    <property type="entry name" value="PP_kinase_middle_dom_sf"/>
</dbReference>
<keyword evidence="14" id="KW-1185">Reference proteome</keyword>
<feature type="domain" description="Polyphosphate kinase C-terminal" evidence="11">
    <location>
        <begin position="553"/>
        <end position="728"/>
    </location>
</feature>
<evidence type="ECO:0000256" key="1">
    <source>
        <dbReference type="ARBA" id="ARBA00022553"/>
    </source>
</evidence>
<feature type="domain" description="Polyphosphate kinase N-terminal" evidence="10">
    <location>
        <begin position="51"/>
        <end position="156"/>
    </location>
</feature>
<evidence type="ECO:0000313" key="13">
    <source>
        <dbReference type="EMBL" id="MCG5031374.1"/>
    </source>
</evidence>
<feature type="binding site" evidence="6">
    <location>
        <position position="425"/>
    </location>
    <ligand>
        <name>Mg(2+)</name>
        <dbReference type="ChEBI" id="CHEBI:18420"/>
    </ligand>
</feature>
<feature type="binding site" evidence="6">
    <location>
        <position position="89"/>
    </location>
    <ligand>
        <name>ATP</name>
        <dbReference type="ChEBI" id="CHEBI:30616"/>
    </ligand>
</feature>
<feature type="binding site" evidence="6">
    <location>
        <position position="614"/>
    </location>
    <ligand>
        <name>ATP</name>
        <dbReference type="ChEBI" id="CHEBI:30616"/>
    </ligand>
</feature>
<dbReference type="CDD" id="cd09168">
    <property type="entry name" value="PLDc_PaPPK1_C2_like"/>
    <property type="match status" value="1"/>
</dbReference>
<feature type="active site" description="Phosphohistidine intermediate" evidence="6">
    <location>
        <position position="485"/>
    </location>
</feature>